<dbReference type="Gene3D" id="2.10.110.10">
    <property type="entry name" value="Cysteine Rich Protein"/>
    <property type="match status" value="1"/>
</dbReference>
<keyword evidence="8" id="KW-1185">Reference proteome</keyword>
<dbReference type="PANTHER" id="PTHR15468:SF7">
    <property type="entry name" value="SCIELLIN"/>
    <property type="match status" value="1"/>
</dbReference>
<dbReference type="EMBL" id="QNUK01000039">
    <property type="protein sequence ID" value="KAF5905903.1"/>
    <property type="molecule type" value="Genomic_DNA"/>
</dbReference>
<dbReference type="SMART" id="SM00132">
    <property type="entry name" value="LIM"/>
    <property type="match status" value="1"/>
</dbReference>
<evidence type="ECO:0000256" key="1">
    <source>
        <dbReference type="ARBA" id="ARBA00022723"/>
    </source>
</evidence>
<dbReference type="InterPro" id="IPR001781">
    <property type="entry name" value="Znf_LIM"/>
</dbReference>
<dbReference type="Proteomes" id="UP000727407">
    <property type="component" value="Unassembled WGS sequence"/>
</dbReference>
<feature type="region of interest" description="Disordered" evidence="5">
    <location>
        <begin position="1"/>
        <end position="124"/>
    </location>
</feature>
<feature type="compositionally biased region" description="Low complexity" evidence="5">
    <location>
        <begin position="346"/>
        <end position="357"/>
    </location>
</feature>
<evidence type="ECO:0000256" key="3">
    <source>
        <dbReference type="ARBA" id="ARBA00023038"/>
    </source>
</evidence>
<dbReference type="GO" id="GO:0046872">
    <property type="term" value="F:metal ion binding"/>
    <property type="evidence" value="ECO:0007669"/>
    <property type="project" value="UniProtKB-KW"/>
</dbReference>
<dbReference type="PANTHER" id="PTHR15468">
    <property type="entry name" value="ZNF185"/>
    <property type="match status" value="1"/>
</dbReference>
<dbReference type="PROSITE" id="PS50023">
    <property type="entry name" value="LIM_DOMAIN_2"/>
    <property type="match status" value="1"/>
</dbReference>
<reference evidence="7" key="1">
    <citation type="submission" date="2020-07" db="EMBL/GenBank/DDBJ databases">
        <title>Clarias magur genome sequencing, assembly and annotation.</title>
        <authorList>
            <person name="Kushwaha B."/>
            <person name="Kumar R."/>
            <person name="Das P."/>
            <person name="Joshi C.G."/>
            <person name="Kumar D."/>
            <person name="Nagpure N.S."/>
            <person name="Pandey M."/>
            <person name="Agarwal S."/>
            <person name="Srivastava S."/>
            <person name="Singh M."/>
            <person name="Sahoo L."/>
            <person name="Jayasankar P."/>
            <person name="Meher P.K."/>
            <person name="Koringa P.G."/>
            <person name="Iquebal M.A."/>
            <person name="Das S.P."/>
            <person name="Bit A."/>
            <person name="Patnaik S."/>
            <person name="Patel N."/>
            <person name="Shah T.M."/>
            <person name="Hinsu A."/>
            <person name="Jena J.K."/>
        </authorList>
    </citation>
    <scope>NUCLEOTIDE SEQUENCE</scope>
    <source>
        <strain evidence="7">CIFAMagur01</strain>
        <tissue evidence="7">Testis</tissue>
    </source>
</reference>
<keyword evidence="1 4" id="KW-0479">Metal-binding</keyword>
<evidence type="ECO:0000256" key="5">
    <source>
        <dbReference type="SAM" id="MobiDB-lite"/>
    </source>
</evidence>
<evidence type="ECO:0000259" key="6">
    <source>
        <dbReference type="PROSITE" id="PS50023"/>
    </source>
</evidence>
<feature type="compositionally biased region" description="Basic and acidic residues" evidence="5">
    <location>
        <begin position="27"/>
        <end position="36"/>
    </location>
</feature>
<feature type="compositionally biased region" description="Pro residues" evidence="5">
    <location>
        <begin position="225"/>
        <end position="242"/>
    </location>
</feature>
<dbReference type="InterPro" id="IPR052621">
    <property type="entry name" value="Cell_Prolif/Cornif_Regul"/>
</dbReference>
<feature type="region of interest" description="Disordered" evidence="5">
    <location>
        <begin position="146"/>
        <end position="167"/>
    </location>
</feature>
<feature type="region of interest" description="Disordered" evidence="5">
    <location>
        <begin position="221"/>
        <end position="285"/>
    </location>
</feature>
<dbReference type="AlphaFoldDB" id="A0A8J4UDW6"/>
<dbReference type="CDD" id="cd08368">
    <property type="entry name" value="LIM"/>
    <property type="match status" value="1"/>
</dbReference>
<feature type="region of interest" description="Disordered" evidence="5">
    <location>
        <begin position="336"/>
        <end position="371"/>
    </location>
</feature>
<organism evidence="7 8">
    <name type="scientific">Clarias magur</name>
    <name type="common">Asian catfish</name>
    <name type="synonym">Macropteronotus magur</name>
    <dbReference type="NCBI Taxonomy" id="1594786"/>
    <lineage>
        <taxon>Eukaryota</taxon>
        <taxon>Metazoa</taxon>
        <taxon>Chordata</taxon>
        <taxon>Craniata</taxon>
        <taxon>Vertebrata</taxon>
        <taxon>Euteleostomi</taxon>
        <taxon>Actinopterygii</taxon>
        <taxon>Neopterygii</taxon>
        <taxon>Teleostei</taxon>
        <taxon>Ostariophysi</taxon>
        <taxon>Siluriformes</taxon>
        <taxon>Clariidae</taxon>
        <taxon>Clarias</taxon>
    </lineage>
</organism>
<feature type="compositionally biased region" description="Low complexity" evidence="5">
    <location>
        <begin position="61"/>
        <end position="124"/>
    </location>
</feature>
<dbReference type="PROSITE" id="PS00478">
    <property type="entry name" value="LIM_DOMAIN_1"/>
    <property type="match status" value="1"/>
</dbReference>
<name>A0A8J4UDW6_CLAMG</name>
<evidence type="ECO:0000313" key="7">
    <source>
        <dbReference type="EMBL" id="KAF5905903.1"/>
    </source>
</evidence>
<comment type="caution">
    <text evidence="7">The sequence shown here is derived from an EMBL/GenBank/DDBJ whole genome shotgun (WGS) entry which is preliminary data.</text>
</comment>
<protein>
    <submittedName>
        <fullName evidence="7">Mucin-22-like isoform X2</fullName>
    </submittedName>
</protein>
<evidence type="ECO:0000256" key="4">
    <source>
        <dbReference type="PROSITE-ProRule" id="PRU00125"/>
    </source>
</evidence>
<accession>A0A8J4UDW6</accession>
<feature type="compositionally biased region" description="Polar residues" evidence="5">
    <location>
        <begin position="158"/>
        <end position="167"/>
    </location>
</feature>
<feature type="domain" description="LIM zinc-binding" evidence="6">
    <location>
        <begin position="431"/>
        <end position="495"/>
    </location>
</feature>
<gene>
    <name evidence="7" type="primary">scel</name>
    <name evidence="7" type="ORF">DAT39_004377</name>
</gene>
<feature type="non-terminal residue" evidence="7">
    <location>
        <position position="1"/>
    </location>
</feature>
<keyword evidence="2 4" id="KW-0862">Zinc</keyword>
<sequence length="495" mass="53980">MTSTSARKSYPPVPDKSKKTSLLKDNSWIKREVNEEKAEDDNSNFGRSVLNRFKSTENIQSSSENSSGTVTTNTSTVTSPSKSSVQSLTKRFSTSYDDLDSSSTTTTTLKGGTKTTTVTTSRTSVVKSPTKADTFAEKIFTESRTSGKIQTPLKPVESTKSSSITRTGTVTVTSKDSTVQENLKPVKPLAPKPVAPAKSTKTETYTVATSKENTVQVDSNLAKLAPPPPASPAPPAPPPLPTISPSKNTKTETVTVTKFQDTIVREDSKTAKSAPPLSPTKNTKTETVTVTSFKDTIIQDGNKSAFPASPTKSITRADEVFDNLLPTSVKSTYVSDTRSVDRNDKSSGTSSTTYTRRSYTESRPEEYYSESVKTISSPLDSYEYGSQRVSTKTYTSTTYSDSRSDEFLDTYTARSLPSIYTSPDRKIVDKDLCTLCQKPMLGDPKIILEDMDIRCHANCFKCDVCKSTLGHLKAGDSMWVYRRSVQCEACFGATK</sequence>
<keyword evidence="3 4" id="KW-0440">LIM domain</keyword>
<dbReference type="GO" id="GO:0005737">
    <property type="term" value="C:cytoplasm"/>
    <property type="evidence" value="ECO:0007669"/>
    <property type="project" value="TreeGrafter"/>
</dbReference>
<evidence type="ECO:0000313" key="8">
    <source>
        <dbReference type="Proteomes" id="UP000727407"/>
    </source>
</evidence>
<evidence type="ECO:0000256" key="2">
    <source>
        <dbReference type="ARBA" id="ARBA00022833"/>
    </source>
</evidence>
<dbReference type="GO" id="GO:0008544">
    <property type="term" value="P:epidermis development"/>
    <property type="evidence" value="ECO:0007669"/>
    <property type="project" value="TreeGrafter"/>
</dbReference>
<proteinExistence type="predicted"/>
<dbReference type="OrthoDB" id="9908139at2759"/>